<dbReference type="RefSeq" id="WP_220303792.1">
    <property type="nucleotide sequence ID" value="NZ_CP080590.1"/>
</dbReference>
<organism evidence="1 2">
    <name type="scientific">Devosia salina</name>
    <dbReference type="NCBI Taxonomy" id="2860336"/>
    <lineage>
        <taxon>Bacteria</taxon>
        <taxon>Pseudomonadati</taxon>
        <taxon>Pseudomonadota</taxon>
        <taxon>Alphaproteobacteria</taxon>
        <taxon>Hyphomicrobiales</taxon>
        <taxon>Devosiaceae</taxon>
        <taxon>Devosia</taxon>
    </lineage>
</organism>
<dbReference type="Proteomes" id="UP000825799">
    <property type="component" value="Chromosome"/>
</dbReference>
<reference evidence="1 2" key="1">
    <citation type="submission" date="2021-08" db="EMBL/GenBank/DDBJ databases">
        <title>Devosia salina sp. nov., isolated from the South China Sea sediment.</title>
        <authorList>
            <person name="Zhou Z."/>
        </authorList>
    </citation>
    <scope>NUCLEOTIDE SEQUENCE [LARGE SCALE GENOMIC DNA]</scope>
    <source>
        <strain evidence="1 2">SCS-3</strain>
    </source>
</reference>
<sequence>MPTITAALAAFERHLGFPQSRSRTIARRLQEAGILPLGSSGSKPEINDDGFIALFLALAGDTTLHEAAPRVDRLFAMTPGGASLEGAPASIPTARRSLLDLIETALVDEDLPTAIEVVSNFDELAITWPGEIVERFQPTGAIAGHWQVTSHRRACIVTGSAFAKAIRATFSRI</sequence>
<accession>A0ABX8W956</accession>
<proteinExistence type="predicted"/>
<evidence type="ECO:0000313" key="1">
    <source>
        <dbReference type="EMBL" id="QYO75328.1"/>
    </source>
</evidence>
<evidence type="ECO:0000313" key="2">
    <source>
        <dbReference type="Proteomes" id="UP000825799"/>
    </source>
</evidence>
<protein>
    <submittedName>
        <fullName evidence="1">Uncharacterized protein</fullName>
    </submittedName>
</protein>
<keyword evidence="2" id="KW-1185">Reference proteome</keyword>
<gene>
    <name evidence="1" type="ORF">K1X15_11770</name>
</gene>
<name>A0ABX8W956_9HYPH</name>
<dbReference type="EMBL" id="CP080590">
    <property type="protein sequence ID" value="QYO75328.1"/>
    <property type="molecule type" value="Genomic_DNA"/>
</dbReference>